<gene>
    <name evidence="4" type="ordered locus">Turpa_1191</name>
</gene>
<dbReference type="InterPro" id="IPR003658">
    <property type="entry name" value="Anti-sigma_ant"/>
</dbReference>
<dbReference type="RefSeq" id="WP_014802355.1">
    <property type="nucleotide sequence ID" value="NC_018020.1"/>
</dbReference>
<feature type="domain" description="STAS" evidence="3">
    <location>
        <begin position="1"/>
        <end position="108"/>
    </location>
</feature>
<dbReference type="AlphaFoldDB" id="I4B3I2"/>
<dbReference type="Gene3D" id="3.30.750.24">
    <property type="entry name" value="STAS domain"/>
    <property type="match status" value="1"/>
</dbReference>
<evidence type="ECO:0000313" key="4">
    <source>
        <dbReference type="EMBL" id="AFM11839.1"/>
    </source>
</evidence>
<evidence type="ECO:0000256" key="1">
    <source>
        <dbReference type="ARBA" id="ARBA00009013"/>
    </source>
</evidence>
<dbReference type="OrthoDB" id="280847at2"/>
<organism evidence="4 5">
    <name type="scientific">Turneriella parva (strain ATCC BAA-1111 / DSM 21527 / NCTC 11395 / H)</name>
    <name type="common">Leptospira parva</name>
    <dbReference type="NCBI Taxonomy" id="869212"/>
    <lineage>
        <taxon>Bacteria</taxon>
        <taxon>Pseudomonadati</taxon>
        <taxon>Spirochaetota</taxon>
        <taxon>Spirochaetia</taxon>
        <taxon>Leptospirales</taxon>
        <taxon>Leptospiraceae</taxon>
        <taxon>Turneriella</taxon>
    </lineage>
</organism>
<dbReference type="SUPFAM" id="SSF52091">
    <property type="entry name" value="SpoIIaa-like"/>
    <property type="match status" value="1"/>
</dbReference>
<evidence type="ECO:0000259" key="3">
    <source>
        <dbReference type="PROSITE" id="PS50801"/>
    </source>
</evidence>
<dbReference type="NCBIfam" id="TIGR00377">
    <property type="entry name" value="ant_ant_sig"/>
    <property type="match status" value="1"/>
</dbReference>
<sequence>MDIAFADVGSHKVVRVMGDVDLYNVGDLKRAVFELIDEGEVESLIIDMASVNYIDSSGVGALVAAQKKMKTQGGKFGLLALTEDVLNILKLATLDQFFKIYESEAALP</sequence>
<accession>I4B3I2</accession>
<evidence type="ECO:0000256" key="2">
    <source>
        <dbReference type="RuleBase" id="RU003749"/>
    </source>
</evidence>
<dbReference type="HOGENOM" id="CLU_115403_6_4_12"/>
<dbReference type="GO" id="GO:0043856">
    <property type="term" value="F:anti-sigma factor antagonist activity"/>
    <property type="evidence" value="ECO:0007669"/>
    <property type="project" value="InterPro"/>
</dbReference>
<dbReference type="InterPro" id="IPR036513">
    <property type="entry name" value="STAS_dom_sf"/>
</dbReference>
<dbReference type="PANTHER" id="PTHR33495:SF2">
    <property type="entry name" value="ANTI-SIGMA FACTOR ANTAGONIST TM_1081-RELATED"/>
    <property type="match status" value="1"/>
</dbReference>
<dbReference type="EMBL" id="CP002959">
    <property type="protein sequence ID" value="AFM11839.1"/>
    <property type="molecule type" value="Genomic_DNA"/>
</dbReference>
<reference evidence="4 5" key="1">
    <citation type="submission" date="2012-06" db="EMBL/GenBank/DDBJ databases">
        <title>The complete chromosome of genome of Turneriella parva DSM 21527.</title>
        <authorList>
            <consortium name="US DOE Joint Genome Institute (JGI-PGF)"/>
            <person name="Lucas S."/>
            <person name="Han J."/>
            <person name="Lapidus A."/>
            <person name="Bruce D."/>
            <person name="Goodwin L."/>
            <person name="Pitluck S."/>
            <person name="Peters L."/>
            <person name="Kyrpides N."/>
            <person name="Mavromatis K."/>
            <person name="Ivanova N."/>
            <person name="Mikhailova N."/>
            <person name="Chertkov O."/>
            <person name="Detter J.C."/>
            <person name="Tapia R."/>
            <person name="Han C."/>
            <person name="Land M."/>
            <person name="Hauser L."/>
            <person name="Markowitz V."/>
            <person name="Cheng J.-F."/>
            <person name="Hugenholtz P."/>
            <person name="Woyke T."/>
            <person name="Wu D."/>
            <person name="Gronow S."/>
            <person name="Wellnitz S."/>
            <person name="Brambilla E."/>
            <person name="Klenk H.-P."/>
            <person name="Eisen J.A."/>
        </authorList>
    </citation>
    <scope>NUCLEOTIDE SEQUENCE [LARGE SCALE GENOMIC DNA]</scope>
    <source>
        <strain evidence="5">ATCC BAA-1111 / DSM 21527 / NCTC 11395 / H</strain>
    </source>
</reference>
<name>I4B3I2_TURPD</name>
<dbReference type="PROSITE" id="PS50801">
    <property type="entry name" value="STAS"/>
    <property type="match status" value="1"/>
</dbReference>
<evidence type="ECO:0000313" key="5">
    <source>
        <dbReference type="Proteomes" id="UP000006048"/>
    </source>
</evidence>
<dbReference type="Pfam" id="PF01740">
    <property type="entry name" value="STAS"/>
    <property type="match status" value="1"/>
</dbReference>
<keyword evidence="5" id="KW-1185">Reference proteome</keyword>
<dbReference type="STRING" id="869212.Turpa_1191"/>
<dbReference type="InterPro" id="IPR002645">
    <property type="entry name" value="STAS_dom"/>
</dbReference>
<dbReference type="KEGG" id="tpx:Turpa_1191"/>
<dbReference type="PANTHER" id="PTHR33495">
    <property type="entry name" value="ANTI-SIGMA FACTOR ANTAGONIST TM_1081-RELATED-RELATED"/>
    <property type="match status" value="1"/>
</dbReference>
<dbReference type="CDD" id="cd07043">
    <property type="entry name" value="STAS_anti-anti-sigma_factors"/>
    <property type="match status" value="1"/>
</dbReference>
<comment type="similarity">
    <text evidence="1 2">Belongs to the anti-sigma-factor antagonist family.</text>
</comment>
<dbReference type="Proteomes" id="UP000006048">
    <property type="component" value="Chromosome"/>
</dbReference>
<protein>
    <recommendedName>
        <fullName evidence="2">Anti-sigma factor antagonist</fullName>
    </recommendedName>
</protein>
<proteinExistence type="inferred from homology"/>